<protein>
    <submittedName>
        <fullName evidence="1">Uncharacterized protein</fullName>
    </submittedName>
</protein>
<keyword evidence="2" id="KW-1185">Reference proteome</keyword>
<dbReference type="Proteomes" id="UP001177003">
    <property type="component" value="Chromosome 4"/>
</dbReference>
<accession>A0AA36E5D4</accession>
<sequence>MDVKHLHAIDTETYNADIKGEKHIPQGEPSGVESDDDVPLIKKRKETVDYSFGIGPSKKKHKQIIVSEMVSVWGVSIEVAKEFSWKHNIQTTNRLIARKHLKRIQKIMSTSTSLPNQIEHLNKFNKLMTKEKEMKENAITMDERSRFGDVLTRRKDPNPIIKVRSTKPKNKKMLTLHITRRGDQGLTAVQYTEVLFVQDLLKLRYEWL</sequence>
<dbReference type="EMBL" id="OX465080">
    <property type="protein sequence ID" value="CAI9282792.1"/>
    <property type="molecule type" value="Genomic_DNA"/>
</dbReference>
<reference evidence="1" key="1">
    <citation type="submission" date="2023-04" db="EMBL/GenBank/DDBJ databases">
        <authorList>
            <person name="Vijverberg K."/>
            <person name="Xiong W."/>
            <person name="Schranz E."/>
        </authorList>
    </citation>
    <scope>NUCLEOTIDE SEQUENCE</scope>
</reference>
<organism evidence="1 2">
    <name type="scientific">Lactuca saligna</name>
    <name type="common">Willowleaf lettuce</name>
    <dbReference type="NCBI Taxonomy" id="75948"/>
    <lineage>
        <taxon>Eukaryota</taxon>
        <taxon>Viridiplantae</taxon>
        <taxon>Streptophyta</taxon>
        <taxon>Embryophyta</taxon>
        <taxon>Tracheophyta</taxon>
        <taxon>Spermatophyta</taxon>
        <taxon>Magnoliopsida</taxon>
        <taxon>eudicotyledons</taxon>
        <taxon>Gunneridae</taxon>
        <taxon>Pentapetalae</taxon>
        <taxon>asterids</taxon>
        <taxon>campanulids</taxon>
        <taxon>Asterales</taxon>
        <taxon>Asteraceae</taxon>
        <taxon>Cichorioideae</taxon>
        <taxon>Cichorieae</taxon>
        <taxon>Lactucinae</taxon>
        <taxon>Lactuca</taxon>
    </lineage>
</organism>
<name>A0AA36E5D4_LACSI</name>
<dbReference type="AlphaFoldDB" id="A0AA36E5D4"/>
<proteinExistence type="predicted"/>
<evidence type="ECO:0000313" key="2">
    <source>
        <dbReference type="Proteomes" id="UP001177003"/>
    </source>
</evidence>
<evidence type="ECO:0000313" key="1">
    <source>
        <dbReference type="EMBL" id="CAI9282792.1"/>
    </source>
</evidence>
<gene>
    <name evidence="1" type="ORF">LSALG_LOCUS22415</name>
</gene>